<accession>A0A927B155</accession>
<proteinExistence type="predicted"/>
<dbReference type="PRINTS" id="PR01415">
    <property type="entry name" value="ANKYRIN"/>
</dbReference>
<organism evidence="4 5">
    <name type="scientific">Spirosoma validum</name>
    <dbReference type="NCBI Taxonomy" id="2771355"/>
    <lineage>
        <taxon>Bacteria</taxon>
        <taxon>Pseudomonadati</taxon>
        <taxon>Bacteroidota</taxon>
        <taxon>Cytophagia</taxon>
        <taxon>Cytophagales</taxon>
        <taxon>Cytophagaceae</taxon>
        <taxon>Spirosoma</taxon>
    </lineage>
</organism>
<evidence type="ECO:0000256" key="2">
    <source>
        <dbReference type="ARBA" id="ARBA00023043"/>
    </source>
</evidence>
<dbReference type="PANTHER" id="PTHR24198">
    <property type="entry name" value="ANKYRIN REPEAT AND PROTEIN KINASE DOMAIN-CONTAINING PROTEIN"/>
    <property type="match status" value="1"/>
</dbReference>
<reference evidence="4" key="1">
    <citation type="submission" date="2020-09" db="EMBL/GenBank/DDBJ databases">
        <authorList>
            <person name="Kim M.K."/>
        </authorList>
    </citation>
    <scope>NUCLEOTIDE SEQUENCE</scope>
    <source>
        <strain evidence="4">BT704</strain>
    </source>
</reference>
<dbReference type="EMBL" id="JACXAA010000003">
    <property type="protein sequence ID" value="MBD2753650.1"/>
    <property type="molecule type" value="Genomic_DNA"/>
</dbReference>
<keyword evidence="5" id="KW-1185">Reference proteome</keyword>
<evidence type="ECO:0000256" key="3">
    <source>
        <dbReference type="PROSITE-ProRule" id="PRU00023"/>
    </source>
</evidence>
<evidence type="ECO:0000313" key="5">
    <source>
        <dbReference type="Proteomes" id="UP000653797"/>
    </source>
</evidence>
<protein>
    <submittedName>
        <fullName evidence="4">Ankyrin repeat domain-containing protein</fullName>
    </submittedName>
</protein>
<dbReference type="Proteomes" id="UP000653797">
    <property type="component" value="Unassembled WGS sequence"/>
</dbReference>
<sequence length="176" mass="19388">MTKAHPLRRICDGVFNKTYSDEEAVEMANLLLDYSANVDGYGLVENQDTPLLAAASLHVEKLGILYVDKGATIDHRGANGATALHWAAWTGQDKLVQRLIEAGADVHQRCIAFRGTPLLWAVHGLKYGGSDNQHHQAECVRLLLEAGADKNIPNKEGTKAIKFLDEQDIEMRELLS</sequence>
<evidence type="ECO:0000256" key="1">
    <source>
        <dbReference type="ARBA" id="ARBA00022737"/>
    </source>
</evidence>
<dbReference type="PROSITE" id="PS50088">
    <property type="entry name" value="ANK_REPEAT"/>
    <property type="match status" value="1"/>
</dbReference>
<dbReference type="Pfam" id="PF12796">
    <property type="entry name" value="Ank_2"/>
    <property type="match status" value="1"/>
</dbReference>
<keyword evidence="2 3" id="KW-0040">ANK repeat</keyword>
<dbReference type="PROSITE" id="PS50297">
    <property type="entry name" value="ANK_REP_REGION"/>
    <property type="match status" value="1"/>
</dbReference>
<dbReference type="SUPFAM" id="SSF48403">
    <property type="entry name" value="Ankyrin repeat"/>
    <property type="match status" value="1"/>
</dbReference>
<dbReference type="AlphaFoldDB" id="A0A927B155"/>
<dbReference type="InterPro" id="IPR002110">
    <property type="entry name" value="Ankyrin_rpt"/>
</dbReference>
<dbReference type="Gene3D" id="1.25.40.20">
    <property type="entry name" value="Ankyrin repeat-containing domain"/>
    <property type="match status" value="1"/>
</dbReference>
<name>A0A927B155_9BACT</name>
<dbReference type="InterPro" id="IPR036770">
    <property type="entry name" value="Ankyrin_rpt-contain_sf"/>
</dbReference>
<dbReference type="RefSeq" id="WP_191039241.1">
    <property type="nucleotide sequence ID" value="NZ_JACXAA010000003.1"/>
</dbReference>
<dbReference type="Pfam" id="PF00023">
    <property type="entry name" value="Ank"/>
    <property type="match status" value="1"/>
</dbReference>
<keyword evidence="1" id="KW-0677">Repeat</keyword>
<dbReference type="SMART" id="SM00248">
    <property type="entry name" value="ANK"/>
    <property type="match status" value="2"/>
</dbReference>
<comment type="caution">
    <text evidence="4">The sequence shown here is derived from an EMBL/GenBank/DDBJ whole genome shotgun (WGS) entry which is preliminary data.</text>
</comment>
<evidence type="ECO:0000313" key="4">
    <source>
        <dbReference type="EMBL" id="MBD2753650.1"/>
    </source>
</evidence>
<feature type="repeat" description="ANK" evidence="3">
    <location>
        <begin position="79"/>
        <end position="111"/>
    </location>
</feature>
<gene>
    <name evidence="4" type="ORF">IC230_12165</name>
</gene>
<dbReference type="PANTHER" id="PTHR24198:SF165">
    <property type="entry name" value="ANKYRIN REPEAT-CONTAINING PROTEIN-RELATED"/>
    <property type="match status" value="1"/>
</dbReference>